<keyword evidence="11" id="KW-1185">Reference proteome</keyword>
<evidence type="ECO:0000256" key="6">
    <source>
        <dbReference type="ARBA" id="ARBA00023136"/>
    </source>
</evidence>
<keyword evidence="3" id="KW-0547">Nucleotide-binding</keyword>
<dbReference type="InterPro" id="IPR039421">
    <property type="entry name" value="Type_1_exporter"/>
</dbReference>
<feature type="transmembrane region" description="Helical" evidence="7">
    <location>
        <begin position="167"/>
        <end position="187"/>
    </location>
</feature>
<evidence type="ECO:0000259" key="9">
    <source>
        <dbReference type="PROSITE" id="PS50929"/>
    </source>
</evidence>
<name>A0ABN5LK74_9STRE</name>
<dbReference type="SUPFAM" id="SSF90123">
    <property type="entry name" value="ABC transporter transmembrane region"/>
    <property type="match status" value="1"/>
</dbReference>
<dbReference type="SUPFAM" id="SSF52540">
    <property type="entry name" value="P-loop containing nucleoside triphosphate hydrolases"/>
    <property type="match status" value="1"/>
</dbReference>
<dbReference type="Pfam" id="PF00664">
    <property type="entry name" value="ABC_membrane"/>
    <property type="match status" value="1"/>
</dbReference>
<feature type="transmembrane region" description="Helical" evidence="7">
    <location>
        <begin position="143"/>
        <end position="161"/>
    </location>
</feature>
<dbReference type="PROSITE" id="PS50893">
    <property type="entry name" value="ABC_TRANSPORTER_2"/>
    <property type="match status" value="1"/>
</dbReference>
<keyword evidence="6 7" id="KW-0472">Membrane</keyword>
<dbReference type="RefSeq" id="WP_028798403.1">
    <property type="nucleotide sequence ID" value="NZ_CP029490.1"/>
</dbReference>
<dbReference type="InterPro" id="IPR003439">
    <property type="entry name" value="ABC_transporter-like_ATP-bd"/>
</dbReference>
<dbReference type="Gene3D" id="3.40.50.300">
    <property type="entry name" value="P-loop containing nucleotide triphosphate hydrolases"/>
    <property type="match status" value="1"/>
</dbReference>
<dbReference type="PANTHER" id="PTHR43394:SF1">
    <property type="entry name" value="ATP-BINDING CASSETTE SUB-FAMILY B MEMBER 10, MITOCHONDRIAL"/>
    <property type="match status" value="1"/>
</dbReference>
<evidence type="ECO:0000313" key="10">
    <source>
        <dbReference type="EMBL" id="AWN20751.1"/>
    </source>
</evidence>
<dbReference type="InterPro" id="IPR027417">
    <property type="entry name" value="P-loop_NTPase"/>
</dbReference>
<dbReference type="InterPro" id="IPR036640">
    <property type="entry name" value="ABC1_TM_sf"/>
</dbReference>
<dbReference type="Gene3D" id="1.20.1560.10">
    <property type="entry name" value="ABC transporter type 1, transmembrane domain"/>
    <property type="match status" value="1"/>
</dbReference>
<dbReference type="CDD" id="cd18547">
    <property type="entry name" value="ABC_6TM_Tm288_like"/>
    <property type="match status" value="1"/>
</dbReference>
<keyword evidence="4 10" id="KW-0067">ATP-binding</keyword>
<feature type="transmembrane region" description="Helical" evidence="7">
    <location>
        <begin position="21"/>
        <end position="40"/>
    </location>
</feature>
<sequence length="582" mass="64465">MKTKKKSLLSQMSPYLKGYRALFGLAVVFSIISSTITVIGPDKLKEMTDTMTKGLAGNIDLDKIGSIAMTLALLYIGGALVSYAASFIVSTLIQRFSQRLRNAIADKINKVPLKYFDSHAQGDTLSRVTNDVDLMTQSFNQSLVTMVASIVLLIGSIFMMIKTNGFLAATAIGSVFAGFLLTGLIMARSQPLFKKQQKNLADVSGYVEEIYSGHNVVTSYNARRESKEAFEKLNQDLFSSMWKSQFFSGIMMPMMQFIGNFGYVMVCIVGARMAINGDITMGTIVAFMTYVRIFTQPISQIAQGITQLQSANAAMGRVFEFLDEEEMEVEDVKAKQLDKVKGDVAFENVFFGYNPDKTIIHDFSAKAKPGQKIAIVGPTGAGKTTMVNLLMRFYEINKGRISIDGVNIHDMKRSEVHDAFSMVLQDTWLFEGTVKENLIFNQEHITDEQVLAAAKAVGVHHYIKTLPKGYDTVLDDSVTLSVGQKQLMTIARALLKDSPLLILDEATSSVDTRTEELIQKAMDKLMEGRTSFVIAHRLSTIRNADLILVMKDGNIIEQGNHQELMTQNGFYADLYNSQFASA</sequence>
<dbReference type="GO" id="GO:0005524">
    <property type="term" value="F:ATP binding"/>
    <property type="evidence" value="ECO:0007669"/>
    <property type="project" value="UniProtKB-KW"/>
</dbReference>
<dbReference type="Proteomes" id="UP000245369">
    <property type="component" value="Chromosome"/>
</dbReference>
<evidence type="ECO:0000259" key="8">
    <source>
        <dbReference type="PROSITE" id="PS50893"/>
    </source>
</evidence>
<dbReference type="EMBL" id="CP029490">
    <property type="protein sequence ID" value="AWN20751.1"/>
    <property type="molecule type" value="Genomic_DNA"/>
</dbReference>
<dbReference type="InterPro" id="IPR003593">
    <property type="entry name" value="AAA+_ATPase"/>
</dbReference>
<dbReference type="InterPro" id="IPR011527">
    <property type="entry name" value="ABC1_TM_dom"/>
</dbReference>
<protein>
    <submittedName>
        <fullName evidence="10">ABC transporter ATP-binding protein</fullName>
    </submittedName>
</protein>
<evidence type="ECO:0000256" key="3">
    <source>
        <dbReference type="ARBA" id="ARBA00022741"/>
    </source>
</evidence>
<evidence type="ECO:0000313" key="11">
    <source>
        <dbReference type="Proteomes" id="UP000245369"/>
    </source>
</evidence>
<dbReference type="PROSITE" id="PS50929">
    <property type="entry name" value="ABC_TM1F"/>
    <property type="match status" value="1"/>
</dbReference>
<evidence type="ECO:0000256" key="4">
    <source>
        <dbReference type="ARBA" id="ARBA00022840"/>
    </source>
</evidence>
<evidence type="ECO:0000256" key="1">
    <source>
        <dbReference type="ARBA" id="ARBA00004651"/>
    </source>
</evidence>
<feature type="transmembrane region" description="Helical" evidence="7">
    <location>
        <begin position="257"/>
        <end position="275"/>
    </location>
</feature>
<reference evidence="10 11" key="1">
    <citation type="submission" date="2018-05" db="EMBL/GenBank/DDBJ databases">
        <title>Complete genome sequences of Streptococcus sobrinus.</title>
        <authorList>
            <person name="Sales M."/>
            <person name="Jensen P.A."/>
        </authorList>
    </citation>
    <scope>NUCLEOTIDE SEQUENCE [LARGE SCALE GENOMIC DNA]</scope>
    <source>
        <strain evidence="10 11">SL1</strain>
    </source>
</reference>
<gene>
    <name evidence="10" type="ORF">DK182_05045</name>
</gene>
<dbReference type="GeneID" id="93923879"/>
<evidence type="ECO:0000256" key="5">
    <source>
        <dbReference type="ARBA" id="ARBA00022989"/>
    </source>
</evidence>
<feature type="domain" description="ABC transmembrane type-1" evidence="9">
    <location>
        <begin position="25"/>
        <end position="310"/>
    </location>
</feature>
<evidence type="ECO:0000256" key="7">
    <source>
        <dbReference type="SAM" id="Phobius"/>
    </source>
</evidence>
<dbReference type="InterPro" id="IPR017871">
    <property type="entry name" value="ABC_transporter-like_CS"/>
</dbReference>
<keyword evidence="2 7" id="KW-0812">Transmembrane</keyword>
<proteinExistence type="predicted"/>
<dbReference type="Pfam" id="PF00005">
    <property type="entry name" value="ABC_tran"/>
    <property type="match status" value="1"/>
</dbReference>
<dbReference type="PANTHER" id="PTHR43394">
    <property type="entry name" value="ATP-DEPENDENT PERMEASE MDL1, MITOCHONDRIAL"/>
    <property type="match status" value="1"/>
</dbReference>
<accession>A0ABN5LK74</accession>
<organism evidence="10 11">
    <name type="scientific">Streptococcus sobrinus</name>
    <dbReference type="NCBI Taxonomy" id="1310"/>
    <lineage>
        <taxon>Bacteria</taxon>
        <taxon>Bacillati</taxon>
        <taxon>Bacillota</taxon>
        <taxon>Bacilli</taxon>
        <taxon>Lactobacillales</taxon>
        <taxon>Streptococcaceae</taxon>
        <taxon>Streptococcus</taxon>
    </lineage>
</organism>
<feature type="transmembrane region" description="Helical" evidence="7">
    <location>
        <begin position="67"/>
        <end position="93"/>
    </location>
</feature>
<comment type="subcellular location">
    <subcellularLocation>
        <location evidence="1">Cell membrane</location>
        <topology evidence="1">Multi-pass membrane protein</topology>
    </subcellularLocation>
</comment>
<keyword evidence="5 7" id="KW-1133">Transmembrane helix</keyword>
<dbReference type="CDD" id="cd03254">
    <property type="entry name" value="ABCC_Glucan_exporter_like"/>
    <property type="match status" value="1"/>
</dbReference>
<dbReference type="SMART" id="SM00382">
    <property type="entry name" value="AAA"/>
    <property type="match status" value="1"/>
</dbReference>
<evidence type="ECO:0000256" key="2">
    <source>
        <dbReference type="ARBA" id="ARBA00022692"/>
    </source>
</evidence>
<dbReference type="PROSITE" id="PS00211">
    <property type="entry name" value="ABC_TRANSPORTER_1"/>
    <property type="match status" value="1"/>
</dbReference>
<feature type="domain" description="ABC transporter" evidence="8">
    <location>
        <begin position="344"/>
        <end position="577"/>
    </location>
</feature>